<evidence type="ECO:0000256" key="1">
    <source>
        <dbReference type="SAM" id="Phobius"/>
    </source>
</evidence>
<feature type="transmembrane region" description="Helical" evidence="1">
    <location>
        <begin position="57"/>
        <end position="75"/>
    </location>
</feature>
<sequence>MQGKFVLCLILALLLGSCTVMTGNVSHWPASLTAVVVIVALKLWNDRVKLLAWPMEFLLAAGVTMIVINLARLYMMPVVY</sequence>
<dbReference type="Proteomes" id="UP000295351">
    <property type="component" value="Unassembled WGS sequence"/>
</dbReference>
<evidence type="ECO:0000313" key="3">
    <source>
        <dbReference type="Proteomes" id="UP000295351"/>
    </source>
</evidence>
<keyword evidence="1" id="KW-0472">Membrane</keyword>
<name>A0A4R2C8G7_SHIGR</name>
<dbReference type="PROSITE" id="PS51257">
    <property type="entry name" value="PROKAR_LIPOPROTEIN"/>
    <property type="match status" value="1"/>
</dbReference>
<proteinExistence type="predicted"/>
<keyword evidence="1" id="KW-0812">Transmembrane</keyword>
<evidence type="ECO:0000313" key="2">
    <source>
        <dbReference type="EMBL" id="TCN35702.1"/>
    </source>
</evidence>
<dbReference type="AlphaFoldDB" id="A0A4R2C8G7"/>
<dbReference type="EMBL" id="SLVX01000026">
    <property type="protein sequence ID" value="TCN35702.1"/>
    <property type="molecule type" value="Genomic_DNA"/>
</dbReference>
<comment type="caution">
    <text evidence="2">The sequence shown here is derived from an EMBL/GenBank/DDBJ whole genome shotgun (WGS) entry which is preliminary data.</text>
</comment>
<dbReference type="RefSeq" id="WP_133036475.1">
    <property type="nucleotide sequence ID" value="NZ_BAABEI010000001.1"/>
</dbReference>
<keyword evidence="1" id="KW-1133">Transmembrane helix</keyword>
<keyword evidence="3" id="KW-1185">Reference proteome</keyword>
<gene>
    <name evidence="2" type="ORF">EV665_12624</name>
</gene>
<protein>
    <submittedName>
        <fullName evidence="2">Uncharacterized protein</fullName>
    </submittedName>
</protein>
<accession>A0A4R2C8G7</accession>
<organism evidence="2 3">
    <name type="scientific">Shinella granuli</name>
    <dbReference type="NCBI Taxonomy" id="323621"/>
    <lineage>
        <taxon>Bacteria</taxon>
        <taxon>Pseudomonadati</taxon>
        <taxon>Pseudomonadota</taxon>
        <taxon>Alphaproteobacteria</taxon>
        <taxon>Hyphomicrobiales</taxon>
        <taxon>Rhizobiaceae</taxon>
        <taxon>Shinella</taxon>
    </lineage>
</organism>
<reference evidence="2 3" key="1">
    <citation type="submission" date="2019-03" db="EMBL/GenBank/DDBJ databases">
        <title>Genomic Encyclopedia of Type Strains, Phase IV (KMG-IV): sequencing the most valuable type-strain genomes for metagenomic binning, comparative biology and taxonomic classification.</title>
        <authorList>
            <person name="Goeker M."/>
        </authorList>
    </citation>
    <scope>NUCLEOTIDE SEQUENCE [LARGE SCALE GENOMIC DNA]</scope>
    <source>
        <strain evidence="2 3">DSM 18401</strain>
    </source>
</reference>